<dbReference type="Pfam" id="PF02470">
    <property type="entry name" value="MlaD"/>
    <property type="match status" value="1"/>
</dbReference>
<dbReference type="InterPro" id="IPR024516">
    <property type="entry name" value="Mce_C"/>
</dbReference>
<keyword evidence="1" id="KW-0812">Transmembrane</keyword>
<evidence type="ECO:0000313" key="5">
    <source>
        <dbReference type="Proteomes" id="UP000093902"/>
    </source>
</evidence>
<dbReference type="Proteomes" id="UP000093902">
    <property type="component" value="Unassembled WGS sequence"/>
</dbReference>
<dbReference type="GO" id="GO:0005576">
    <property type="term" value="C:extracellular region"/>
    <property type="evidence" value="ECO:0007669"/>
    <property type="project" value="TreeGrafter"/>
</dbReference>
<name>A0A1A0QW08_MYCPR</name>
<dbReference type="InterPro" id="IPR005693">
    <property type="entry name" value="Mce"/>
</dbReference>
<gene>
    <name evidence="4" type="ORF">A5792_27485</name>
</gene>
<dbReference type="PANTHER" id="PTHR33371:SF17">
    <property type="entry name" value="MCE-FAMILY PROTEIN MCE1B"/>
    <property type="match status" value="1"/>
</dbReference>
<dbReference type="AlphaFoldDB" id="A0A1A0QW08"/>
<keyword evidence="1" id="KW-0472">Membrane</keyword>
<dbReference type="RefSeq" id="WP_064935111.1">
    <property type="nucleotide sequence ID" value="NZ_LZSO01000035.1"/>
</dbReference>
<dbReference type="NCBIfam" id="TIGR00996">
    <property type="entry name" value="Mtu_fam_mce"/>
    <property type="match status" value="1"/>
</dbReference>
<dbReference type="GO" id="GO:0051701">
    <property type="term" value="P:biological process involved in interaction with host"/>
    <property type="evidence" value="ECO:0007669"/>
    <property type="project" value="TreeGrafter"/>
</dbReference>
<feature type="domain" description="Mammalian cell entry C-terminal" evidence="3">
    <location>
        <begin position="122"/>
        <end position="295"/>
    </location>
</feature>
<evidence type="ECO:0000259" key="2">
    <source>
        <dbReference type="Pfam" id="PF02470"/>
    </source>
</evidence>
<dbReference type="Pfam" id="PF11887">
    <property type="entry name" value="Mce4_CUP1"/>
    <property type="match status" value="1"/>
</dbReference>
<dbReference type="PANTHER" id="PTHR33371">
    <property type="entry name" value="INTERMEMBRANE PHOSPHOLIPID TRANSPORT SYSTEM BINDING PROTEIN MLAD-RELATED"/>
    <property type="match status" value="1"/>
</dbReference>
<keyword evidence="1" id="KW-1133">Transmembrane helix</keyword>
<evidence type="ECO:0000313" key="4">
    <source>
        <dbReference type="EMBL" id="OBB26103.1"/>
    </source>
</evidence>
<feature type="transmembrane region" description="Helical" evidence="1">
    <location>
        <begin position="12"/>
        <end position="31"/>
    </location>
</feature>
<feature type="domain" description="Mce/MlaD" evidence="2">
    <location>
        <begin position="39"/>
        <end position="117"/>
    </location>
</feature>
<accession>A0A1A0QW08</accession>
<dbReference type="InterPro" id="IPR003399">
    <property type="entry name" value="Mce/MlaD"/>
</dbReference>
<dbReference type="EMBL" id="LZSO01000035">
    <property type="protein sequence ID" value="OBB26103.1"/>
    <property type="molecule type" value="Genomic_DNA"/>
</dbReference>
<reference evidence="5" key="1">
    <citation type="submission" date="2016-06" db="EMBL/GenBank/DDBJ databases">
        <authorList>
            <person name="Sutton G."/>
            <person name="Brinkac L."/>
            <person name="Sanka R."/>
            <person name="Adams M."/>
            <person name="Lau E."/>
            <person name="Mehaffy C."/>
            <person name="Tameris M."/>
            <person name="Hatherill M."/>
            <person name="Hanekom W."/>
            <person name="Mahomed H."/>
            <person name="Mcshane H."/>
        </authorList>
    </citation>
    <scope>NUCLEOTIDE SEQUENCE [LARGE SCALE GENOMIC DNA]</scope>
    <source>
        <strain evidence="5">852002-51209_SCH5440388</strain>
    </source>
</reference>
<comment type="caution">
    <text evidence="4">The sequence shown here is derived from an EMBL/GenBank/DDBJ whole genome shotgun (WGS) entry which is preliminary data.</text>
</comment>
<evidence type="ECO:0000259" key="3">
    <source>
        <dbReference type="Pfam" id="PF11887"/>
    </source>
</evidence>
<organism evidence="4 5">
    <name type="scientific">Mycolicibacterium peregrinum</name>
    <name type="common">Mycobacterium peregrinum</name>
    <dbReference type="NCBI Taxonomy" id="43304"/>
    <lineage>
        <taxon>Bacteria</taxon>
        <taxon>Bacillati</taxon>
        <taxon>Actinomycetota</taxon>
        <taxon>Actinomycetes</taxon>
        <taxon>Mycobacteriales</taxon>
        <taxon>Mycobacteriaceae</taxon>
        <taxon>Mycolicibacterium</taxon>
    </lineage>
</organism>
<dbReference type="InterPro" id="IPR052336">
    <property type="entry name" value="MlaD_Phospholipid_Transporter"/>
</dbReference>
<evidence type="ECO:0000256" key="1">
    <source>
        <dbReference type="SAM" id="Phobius"/>
    </source>
</evidence>
<protein>
    <submittedName>
        <fullName evidence="4">Mammalian cell entry protein</fullName>
    </submittedName>
</protein>
<sequence>MKTSLRRVVVNLTAFILVCVVAAFGLIAIFADLRFSDQQLYRAEFTDVSGLEVNDIVRIAGVEVGQVKGISISAPENGDARAIVEFSADPSAVLTEGTKAQIRWKNPIGDRYLALLEGPGKAQRLNINGMIPASHTEPALDLDTLLGGFRPLFRALDPEQVNTLSSALIQAFQGEGATIGSFLSQASVVTNTLADRDALIGQVIGNLNGVLTSFGGQTEQFAKAVDSLSQLVAGLKERKTDITNAVAYTNAATATVADLLMQARQPFKEAVGQSDRVSSLVLADHEYFDGLLNMLPDAYKKLSRLGSRGDFIPEYLCSLSLKLNGKGGQPVYVKLAEQTTGRCAPK</sequence>
<proteinExistence type="predicted"/>
<dbReference type="OrthoDB" id="338143at2"/>